<sequence length="108" mass="12355">MKGEDRPTRAIMAVLVAALPKISPIIKFGWWCLMAATATEISGRLVPMERMRVPTASGGIDRREESWREAKTIALEERATPITPAAIRKIEFKKWWFISWDSRGRLWG</sequence>
<dbReference type="EMBL" id="LCNO01000016">
    <property type="protein sequence ID" value="KKU57418.1"/>
    <property type="molecule type" value="Genomic_DNA"/>
</dbReference>
<protein>
    <submittedName>
        <fullName evidence="1">Uncharacterized protein</fullName>
    </submittedName>
</protein>
<name>A0A0G1TTB8_9BACT</name>
<evidence type="ECO:0000313" key="1">
    <source>
        <dbReference type="EMBL" id="KKU57418.1"/>
    </source>
</evidence>
<organism evidence="1 2">
    <name type="scientific">Candidatus Amesbacteria bacterium GW2011_GWA2_47_11b</name>
    <dbReference type="NCBI Taxonomy" id="1618358"/>
    <lineage>
        <taxon>Bacteria</taxon>
        <taxon>Candidatus Amesiibacteriota</taxon>
    </lineage>
</organism>
<gene>
    <name evidence="1" type="ORF">UX80_C0016G0005</name>
</gene>
<dbReference type="Proteomes" id="UP000034307">
    <property type="component" value="Unassembled WGS sequence"/>
</dbReference>
<accession>A0A0G1TTB8</accession>
<dbReference type="AlphaFoldDB" id="A0A0G1TTB8"/>
<reference evidence="1 2" key="1">
    <citation type="journal article" date="2015" name="Nature">
        <title>rRNA introns, odd ribosomes, and small enigmatic genomes across a large radiation of phyla.</title>
        <authorList>
            <person name="Brown C.T."/>
            <person name="Hug L.A."/>
            <person name="Thomas B.C."/>
            <person name="Sharon I."/>
            <person name="Castelle C.J."/>
            <person name="Singh A."/>
            <person name="Wilkins M.J."/>
            <person name="Williams K.H."/>
            <person name="Banfield J.F."/>
        </authorList>
    </citation>
    <scope>NUCLEOTIDE SEQUENCE [LARGE SCALE GENOMIC DNA]</scope>
</reference>
<comment type="caution">
    <text evidence="1">The sequence shown here is derived from an EMBL/GenBank/DDBJ whole genome shotgun (WGS) entry which is preliminary data.</text>
</comment>
<evidence type="ECO:0000313" key="2">
    <source>
        <dbReference type="Proteomes" id="UP000034307"/>
    </source>
</evidence>
<proteinExistence type="predicted"/>